<evidence type="ECO:0000259" key="2">
    <source>
        <dbReference type="PROSITE" id="PS50937"/>
    </source>
</evidence>
<accession>A0AA37SV89</accession>
<name>A0AA37SV89_9ALTE</name>
<dbReference type="PRINTS" id="PR00040">
    <property type="entry name" value="HTHMERR"/>
</dbReference>
<feature type="domain" description="HTH merR-type" evidence="2">
    <location>
        <begin position="1"/>
        <end position="69"/>
    </location>
</feature>
<evidence type="ECO:0000313" key="4">
    <source>
        <dbReference type="Proteomes" id="UP001156601"/>
    </source>
</evidence>
<dbReference type="InterPro" id="IPR000551">
    <property type="entry name" value="MerR-type_HTH_dom"/>
</dbReference>
<dbReference type="InterPro" id="IPR011791">
    <property type="entry name" value="CadR-PbrR"/>
</dbReference>
<comment type="caution">
    <text evidence="3">The sequence shown here is derived from an EMBL/GenBank/DDBJ whole genome shotgun (WGS) entry which is preliminary data.</text>
</comment>
<reference evidence="3" key="1">
    <citation type="journal article" date="2014" name="Int. J. Syst. Evol. Microbiol.">
        <title>Complete genome sequence of Corynebacterium casei LMG S-19264T (=DSM 44701T), isolated from a smear-ripened cheese.</title>
        <authorList>
            <consortium name="US DOE Joint Genome Institute (JGI-PGF)"/>
            <person name="Walter F."/>
            <person name="Albersmeier A."/>
            <person name="Kalinowski J."/>
            <person name="Ruckert C."/>
        </authorList>
    </citation>
    <scope>NUCLEOTIDE SEQUENCE</scope>
    <source>
        <strain evidence="3">NBRC 110023</strain>
    </source>
</reference>
<organism evidence="3 4">
    <name type="scientific">Agaribacter marinus</name>
    <dbReference type="NCBI Taxonomy" id="1431249"/>
    <lineage>
        <taxon>Bacteria</taxon>
        <taxon>Pseudomonadati</taxon>
        <taxon>Pseudomonadota</taxon>
        <taxon>Gammaproteobacteria</taxon>
        <taxon>Alteromonadales</taxon>
        <taxon>Alteromonadaceae</taxon>
        <taxon>Agaribacter</taxon>
    </lineage>
</organism>
<evidence type="ECO:0000313" key="3">
    <source>
        <dbReference type="EMBL" id="GLR70063.1"/>
    </source>
</evidence>
<protein>
    <submittedName>
        <fullName evidence="3">Cd(II)/Pb(II)-responsive transcriptional regulator</fullName>
    </submittedName>
</protein>
<evidence type="ECO:0000256" key="1">
    <source>
        <dbReference type="ARBA" id="ARBA00023125"/>
    </source>
</evidence>
<keyword evidence="1" id="KW-0238">DNA-binding</keyword>
<gene>
    <name evidence="3" type="primary">cadR</name>
    <name evidence="3" type="ORF">GCM10007852_09710</name>
</gene>
<sequence length="138" mass="15784">MKIGQLADKTGLSIQTIRFYERKKLLSAPQRTQSNYRLYSDEALKQLLFIKQCRALDMTIEEINLVLETRANPDYSCESVNATIDKHIEDIESRIIELNALQKTLLSFRSACEDDKKVKDCGVLQQLDNIVTSRASTN</sequence>
<dbReference type="SMART" id="SM00422">
    <property type="entry name" value="HTH_MERR"/>
    <property type="match status" value="1"/>
</dbReference>
<dbReference type="SUPFAM" id="SSF46955">
    <property type="entry name" value="Putative DNA-binding domain"/>
    <property type="match status" value="1"/>
</dbReference>
<dbReference type="Gene3D" id="1.10.1660.10">
    <property type="match status" value="1"/>
</dbReference>
<dbReference type="EMBL" id="BSOT01000005">
    <property type="protein sequence ID" value="GLR70063.1"/>
    <property type="molecule type" value="Genomic_DNA"/>
</dbReference>
<dbReference type="InterPro" id="IPR047057">
    <property type="entry name" value="MerR_fam"/>
</dbReference>
<reference evidence="3" key="2">
    <citation type="submission" date="2023-01" db="EMBL/GenBank/DDBJ databases">
        <title>Draft genome sequence of Agaribacter marinus strain NBRC 110023.</title>
        <authorList>
            <person name="Sun Q."/>
            <person name="Mori K."/>
        </authorList>
    </citation>
    <scope>NUCLEOTIDE SEQUENCE</scope>
    <source>
        <strain evidence="3">NBRC 110023</strain>
    </source>
</reference>
<keyword evidence="4" id="KW-1185">Reference proteome</keyword>
<dbReference type="GO" id="GO:0045893">
    <property type="term" value="P:positive regulation of DNA-templated transcription"/>
    <property type="evidence" value="ECO:0007669"/>
    <property type="project" value="InterPro"/>
</dbReference>
<dbReference type="PROSITE" id="PS50937">
    <property type="entry name" value="HTH_MERR_2"/>
    <property type="match status" value="1"/>
</dbReference>
<dbReference type="PANTHER" id="PTHR30204">
    <property type="entry name" value="REDOX-CYCLING DRUG-SENSING TRANSCRIPTIONAL ACTIVATOR SOXR"/>
    <property type="match status" value="1"/>
</dbReference>
<dbReference type="AlphaFoldDB" id="A0AA37SV89"/>
<dbReference type="PANTHER" id="PTHR30204:SF92">
    <property type="entry name" value="HTH-TYPE TRANSCRIPTIONAL REGULATOR ZNTR"/>
    <property type="match status" value="1"/>
</dbReference>
<dbReference type="RefSeq" id="WP_284216368.1">
    <property type="nucleotide sequence ID" value="NZ_BSOT01000005.1"/>
</dbReference>
<dbReference type="GO" id="GO:0003677">
    <property type="term" value="F:DNA binding"/>
    <property type="evidence" value="ECO:0007669"/>
    <property type="project" value="UniProtKB-KW"/>
</dbReference>
<dbReference type="NCBIfam" id="TIGR02047">
    <property type="entry name" value="CadR-PbrR"/>
    <property type="match status" value="1"/>
</dbReference>
<dbReference type="GO" id="GO:0046872">
    <property type="term" value="F:metal ion binding"/>
    <property type="evidence" value="ECO:0007669"/>
    <property type="project" value="InterPro"/>
</dbReference>
<dbReference type="CDD" id="cd04784">
    <property type="entry name" value="HTH_CadR-PbrR"/>
    <property type="match status" value="1"/>
</dbReference>
<proteinExistence type="predicted"/>
<dbReference type="Proteomes" id="UP001156601">
    <property type="component" value="Unassembled WGS sequence"/>
</dbReference>
<dbReference type="GO" id="GO:0003700">
    <property type="term" value="F:DNA-binding transcription factor activity"/>
    <property type="evidence" value="ECO:0007669"/>
    <property type="project" value="InterPro"/>
</dbReference>
<dbReference type="InterPro" id="IPR009061">
    <property type="entry name" value="DNA-bd_dom_put_sf"/>
</dbReference>
<dbReference type="Pfam" id="PF13411">
    <property type="entry name" value="MerR_1"/>
    <property type="match status" value="1"/>
</dbReference>